<protein>
    <submittedName>
        <fullName evidence="2">C4b-binding protein alpha chain-like</fullName>
    </submittedName>
</protein>
<dbReference type="STRING" id="55544.A0A4D9E0X3"/>
<reference evidence="2 3" key="1">
    <citation type="submission" date="2019-04" db="EMBL/GenBank/DDBJ databases">
        <title>Draft genome of the big-headed turtle Platysternon megacephalum.</title>
        <authorList>
            <person name="Gong S."/>
        </authorList>
    </citation>
    <scope>NUCLEOTIDE SEQUENCE [LARGE SCALE GENOMIC DNA]</scope>
    <source>
        <strain evidence="2">DO16091913</strain>
        <tissue evidence="2">Muscle</tissue>
    </source>
</reference>
<evidence type="ECO:0000313" key="2">
    <source>
        <dbReference type="EMBL" id="TFK04231.1"/>
    </source>
</evidence>
<gene>
    <name evidence="2" type="ORF">DR999_PMT13270</name>
</gene>
<evidence type="ECO:0000313" key="3">
    <source>
        <dbReference type="Proteomes" id="UP000297703"/>
    </source>
</evidence>
<dbReference type="EMBL" id="QXTE01000142">
    <property type="protein sequence ID" value="TFK04231.1"/>
    <property type="molecule type" value="Genomic_DNA"/>
</dbReference>
<accession>A0A4D9E0X3</accession>
<evidence type="ECO:0000256" key="1">
    <source>
        <dbReference type="SAM" id="Phobius"/>
    </source>
</evidence>
<organism evidence="2 3">
    <name type="scientific">Platysternon megacephalum</name>
    <name type="common">big-headed turtle</name>
    <dbReference type="NCBI Taxonomy" id="55544"/>
    <lineage>
        <taxon>Eukaryota</taxon>
        <taxon>Metazoa</taxon>
        <taxon>Chordata</taxon>
        <taxon>Craniata</taxon>
        <taxon>Vertebrata</taxon>
        <taxon>Euteleostomi</taxon>
        <taxon>Archelosauria</taxon>
        <taxon>Testudinata</taxon>
        <taxon>Testudines</taxon>
        <taxon>Cryptodira</taxon>
        <taxon>Durocryptodira</taxon>
        <taxon>Testudinoidea</taxon>
        <taxon>Platysternidae</taxon>
        <taxon>Platysternon</taxon>
    </lineage>
</organism>
<dbReference type="OrthoDB" id="8961654at2759"/>
<keyword evidence="1" id="KW-1133">Transmembrane helix</keyword>
<dbReference type="AlphaFoldDB" id="A0A4D9E0X3"/>
<name>A0A4D9E0X3_9SAUR</name>
<dbReference type="Gene3D" id="1.20.5.3730">
    <property type="match status" value="1"/>
</dbReference>
<dbReference type="Proteomes" id="UP000297703">
    <property type="component" value="Unassembled WGS sequence"/>
</dbReference>
<keyword evidence="1" id="KW-0472">Membrane</keyword>
<feature type="transmembrane region" description="Helical" evidence="1">
    <location>
        <begin position="12"/>
        <end position="34"/>
    </location>
</feature>
<keyword evidence="1" id="KW-0812">Transmembrane</keyword>
<comment type="caution">
    <text evidence="2">The sequence shown here is derived from an EMBL/GenBank/DDBJ whole genome shotgun (WGS) entry which is preliminary data.</text>
</comment>
<reference evidence="2 3" key="2">
    <citation type="submission" date="2019-04" db="EMBL/GenBank/DDBJ databases">
        <title>The genome sequence of big-headed turtle.</title>
        <authorList>
            <person name="Gong S."/>
        </authorList>
    </citation>
    <scope>NUCLEOTIDE SEQUENCE [LARGE SCALE GENOMIC DNA]</scope>
    <source>
        <strain evidence="2">DO16091913</strain>
        <tissue evidence="2">Muscle</tissue>
    </source>
</reference>
<keyword evidence="3" id="KW-1185">Reference proteome</keyword>
<proteinExistence type="predicted"/>
<sequence length="93" mass="10138">MALKSPGPNTGTVIAIGVVIGLLVAGGIVAIVTYKAYFGKKKKKQSTSNVCEMVPESREFTECGVPLEKLITLLEVQKLYLEIEKLKQELKSQ</sequence>